<comment type="caution">
    <text evidence="6">The sequence shown here is derived from an EMBL/GenBank/DDBJ whole genome shotgun (WGS) entry which is preliminary data.</text>
</comment>
<evidence type="ECO:0000256" key="1">
    <source>
        <dbReference type="ARBA" id="ARBA00009080"/>
    </source>
</evidence>
<dbReference type="PANTHER" id="PTHR22981:SF7">
    <property type="entry name" value="3-HYDROXYISOBUTYRATE DEHYDROGENASE, MITOCHONDRIAL"/>
    <property type="match status" value="1"/>
</dbReference>
<evidence type="ECO:0000259" key="5">
    <source>
        <dbReference type="Pfam" id="PF14833"/>
    </source>
</evidence>
<organism evidence="6 7">
    <name type="scientific">Clostridium frigoris</name>
    <dbReference type="NCBI Taxonomy" id="205327"/>
    <lineage>
        <taxon>Bacteria</taxon>
        <taxon>Bacillati</taxon>
        <taxon>Bacillota</taxon>
        <taxon>Clostridia</taxon>
        <taxon>Eubacteriales</taxon>
        <taxon>Clostridiaceae</taxon>
        <taxon>Clostridium</taxon>
    </lineage>
</organism>
<accession>A0ABS6BWZ6</accession>
<dbReference type="Proteomes" id="UP000776252">
    <property type="component" value="Unassembled WGS sequence"/>
</dbReference>
<name>A0ABS6BWZ6_9CLOT</name>
<dbReference type="Pfam" id="PF14833">
    <property type="entry name" value="NAD_binding_11"/>
    <property type="match status" value="1"/>
</dbReference>
<dbReference type="InterPro" id="IPR006115">
    <property type="entry name" value="6PGDH_NADP-bd"/>
</dbReference>
<keyword evidence="7" id="KW-1185">Reference proteome</keyword>
<proteinExistence type="inferred from homology"/>
<keyword evidence="3" id="KW-0520">NAD</keyword>
<dbReference type="InterPro" id="IPR029154">
    <property type="entry name" value="HIBADH-like_NADP-bd"/>
</dbReference>
<dbReference type="RefSeq" id="WP_216150570.1">
    <property type="nucleotide sequence ID" value="NZ_JAHLDV010000042.1"/>
</dbReference>
<sequence length="283" mass="30517">MKVGFVGLGIMGESMCENIVKKSGKEVWVFDISTKAVEKLVKLGAKAASSNKEIAEKCDVIISMVPKSEHVKAVYSEFLKVLTPGKLLIDMSTIDPSTSRELSKQVKEKQCLMIDAPVVKSKPAAIAGELGIYVGGDKEAFERSKGILSCMGKNIIYMGENGTGLVMKICHNMLVSQIQNGVNETVTLAGKSGLNFDDVITAISYGGGQNFYLDGKKDAIKNHDFATAFSVENMNKDINIAVSLAQELKIDLPGAKNVQKVYSKAMEAGYGKEDFSATIKVVE</sequence>
<reference evidence="6 7" key="1">
    <citation type="submission" date="2021-06" db="EMBL/GenBank/DDBJ databases">
        <title>Clostridia strains as spoilage organisms.</title>
        <authorList>
            <person name="Wambui J."/>
            <person name="Stephan R."/>
            <person name="Stevens M.J.A."/>
        </authorList>
    </citation>
    <scope>NUCLEOTIDE SEQUENCE [LARGE SCALE GENOMIC DNA]</scope>
    <source>
        <strain evidence="6 7">DSM 14204</strain>
    </source>
</reference>
<evidence type="ECO:0000256" key="2">
    <source>
        <dbReference type="ARBA" id="ARBA00023002"/>
    </source>
</evidence>
<evidence type="ECO:0000313" key="7">
    <source>
        <dbReference type="Proteomes" id="UP000776252"/>
    </source>
</evidence>
<evidence type="ECO:0000313" key="6">
    <source>
        <dbReference type="EMBL" id="MBU3160992.1"/>
    </source>
</evidence>
<gene>
    <name evidence="6" type="ORF">KPL37_14800</name>
</gene>
<dbReference type="PIRSF" id="PIRSF000103">
    <property type="entry name" value="HIBADH"/>
    <property type="match status" value="1"/>
</dbReference>
<dbReference type="InterPro" id="IPR015815">
    <property type="entry name" value="HIBADH-related"/>
</dbReference>
<dbReference type="EMBL" id="JAHLDV010000042">
    <property type="protein sequence ID" value="MBU3160992.1"/>
    <property type="molecule type" value="Genomic_DNA"/>
</dbReference>
<dbReference type="PANTHER" id="PTHR22981">
    <property type="entry name" value="3-HYDROXYISOBUTYRATE DEHYDROGENASE-RELATED"/>
    <property type="match status" value="1"/>
</dbReference>
<keyword evidence="2" id="KW-0560">Oxidoreductase</keyword>
<protein>
    <submittedName>
        <fullName evidence="6">NAD(P)-dependent oxidoreductase</fullName>
    </submittedName>
</protein>
<evidence type="ECO:0000256" key="3">
    <source>
        <dbReference type="ARBA" id="ARBA00023027"/>
    </source>
</evidence>
<evidence type="ECO:0000259" key="4">
    <source>
        <dbReference type="Pfam" id="PF03446"/>
    </source>
</evidence>
<comment type="similarity">
    <text evidence="1">Belongs to the HIBADH-related family.</text>
</comment>
<feature type="domain" description="3-hydroxyisobutyrate dehydrogenase-like NAD-binding" evidence="5">
    <location>
        <begin position="162"/>
        <end position="281"/>
    </location>
</feature>
<feature type="domain" description="6-phosphogluconate dehydrogenase NADP-binding" evidence="4">
    <location>
        <begin position="2"/>
        <end position="159"/>
    </location>
</feature>
<dbReference type="Pfam" id="PF03446">
    <property type="entry name" value="NAD_binding_2"/>
    <property type="match status" value="1"/>
</dbReference>